<feature type="domain" description="Leucyl-tRNA synthetase editing" evidence="13">
    <location>
        <begin position="219"/>
        <end position="394"/>
    </location>
</feature>
<dbReference type="EMBL" id="CP020946">
    <property type="protein sequence ID" value="ASD65060.1"/>
    <property type="molecule type" value="Genomic_DNA"/>
</dbReference>
<organism evidence="14 15">
    <name type="scientific">Bdellovibrio bacteriovorus</name>
    <dbReference type="NCBI Taxonomy" id="959"/>
    <lineage>
        <taxon>Bacteria</taxon>
        <taxon>Pseudomonadati</taxon>
        <taxon>Bdellovibrionota</taxon>
        <taxon>Bdellovibrionia</taxon>
        <taxon>Bdellovibrionales</taxon>
        <taxon>Pseudobdellovibrionaceae</taxon>
        <taxon>Bdellovibrio</taxon>
    </lineage>
</organism>
<feature type="domain" description="Aminoacyl-tRNA synthetase class Ia" evidence="10">
    <location>
        <begin position="407"/>
        <end position="608"/>
    </location>
</feature>
<dbReference type="InterPro" id="IPR015413">
    <property type="entry name" value="Methionyl/Leucyl_tRNA_Synth"/>
</dbReference>
<sequence>MSLNFTEYEKKWQKKWADAKAFQAETNSVKPKYYALDMFPYPSGSGLHVGHMASYTPADIISRYKRAKGFNVLHPMGYDAFGLPAEQFAIQTGIHPAITTKKAIESFRTTLQSFGFSFDWSREISTCEPNYYKWTQFIFLKLYERGLAYQKEVPVNWCPALKTVLANDEVIDGKSERGGHPVIRVPMKQWMLKITDYAERLLNDLDKVDWPERTKEAQRNWIGKSEGARVTFQVHGEQDSFEVFTTRPDTLYGVTFMVMAPENPLVKKITSQPQHTAVEEYIAATAKKSEVDRKATTEKTGVFTGAHAIHPITGEKIEIWIADYVLMDYGTGAIMAVPGHDARDFEFATKFNIPIKTVLESDQLPFEGDSVMINSEFLNGLNKADAIKKMLAYLEENKLGVREVQYKLRDWLFSRQRYWGEPFPIVHFADGSRGVPVNELPVVLPEVADYEPADTGEAPLARNAEWVKYMDGNKEGRRETDTMPGAAGSSWYFLRYIDPNNDAAPFSAEAEKYWMPVDLYVGGPEHTVGHLLYSRFWMKVLFDCGLVTHDEPFQKLAHQGMVLGPDGEKMSKSRGNVIPAQEIGQTHGSDAVRTFVSFMGPLDKDKAWSPTGIDGVKRFLDRIGRLVVSDDGKYVATDAALTLEIEKLVHKTIKKVTEDIESMSFNTAISAMMILVNELYRAECRSVLALKPLVQILAPFAPHLAEELWEKMGGQGLCSLAPWPKYDNTLCADDTVTIGVQVNGKMRGTIELGVAASEQEAVAAAKAVPQVAAVLGDKNPDKVIYKAGKILNLIVK</sequence>
<keyword evidence="2 8" id="KW-0436">Ligase</keyword>
<comment type="similarity">
    <text evidence="1 8 9">Belongs to the class-I aminoacyl-tRNA synthetase family.</text>
</comment>
<evidence type="ECO:0000259" key="12">
    <source>
        <dbReference type="Pfam" id="PF09334"/>
    </source>
</evidence>
<dbReference type="FunFam" id="1.10.730.10:FF:000002">
    <property type="entry name" value="Leucine--tRNA ligase"/>
    <property type="match status" value="1"/>
</dbReference>
<proteinExistence type="inferred from homology"/>
<evidence type="ECO:0000256" key="7">
    <source>
        <dbReference type="ARBA" id="ARBA00047469"/>
    </source>
</evidence>
<dbReference type="PANTHER" id="PTHR43740">
    <property type="entry name" value="LEUCYL-TRNA SYNTHETASE"/>
    <property type="match status" value="1"/>
</dbReference>
<evidence type="ECO:0000259" key="11">
    <source>
        <dbReference type="Pfam" id="PF08264"/>
    </source>
</evidence>
<keyword evidence="8" id="KW-0963">Cytoplasm</keyword>
<evidence type="ECO:0000313" key="14">
    <source>
        <dbReference type="EMBL" id="ASD65060.1"/>
    </source>
</evidence>
<dbReference type="RefSeq" id="WP_088566471.1">
    <property type="nucleotide sequence ID" value="NZ_CP020946.1"/>
</dbReference>
<dbReference type="GO" id="GO:0004823">
    <property type="term" value="F:leucine-tRNA ligase activity"/>
    <property type="evidence" value="ECO:0007669"/>
    <property type="project" value="UniProtKB-UniRule"/>
</dbReference>
<evidence type="ECO:0000256" key="2">
    <source>
        <dbReference type="ARBA" id="ARBA00022598"/>
    </source>
</evidence>
<evidence type="ECO:0000256" key="5">
    <source>
        <dbReference type="ARBA" id="ARBA00022917"/>
    </source>
</evidence>
<name>A0A1Z3NC62_BDEBC</name>
<dbReference type="GO" id="GO:0005829">
    <property type="term" value="C:cytosol"/>
    <property type="evidence" value="ECO:0007669"/>
    <property type="project" value="TreeGrafter"/>
</dbReference>
<dbReference type="InterPro" id="IPR002302">
    <property type="entry name" value="Leu-tRNA-ligase"/>
</dbReference>
<dbReference type="Pfam" id="PF13603">
    <property type="entry name" value="tRNA-synt_1_2"/>
    <property type="match status" value="1"/>
</dbReference>
<dbReference type="InterPro" id="IPR009008">
    <property type="entry name" value="Val/Leu/Ile-tRNA-synth_edit"/>
</dbReference>
<dbReference type="InterPro" id="IPR013155">
    <property type="entry name" value="M/V/L/I-tRNA-synth_anticd-bd"/>
</dbReference>
<dbReference type="PANTHER" id="PTHR43740:SF2">
    <property type="entry name" value="LEUCINE--TRNA LIGASE, MITOCHONDRIAL"/>
    <property type="match status" value="1"/>
</dbReference>
<dbReference type="PRINTS" id="PR00985">
    <property type="entry name" value="TRNASYNTHLEU"/>
</dbReference>
<keyword evidence="3 8" id="KW-0547">Nucleotide-binding</keyword>
<evidence type="ECO:0000259" key="13">
    <source>
        <dbReference type="Pfam" id="PF13603"/>
    </source>
</evidence>
<feature type="short sequence motif" description="'KMSKS' region" evidence="8">
    <location>
        <begin position="569"/>
        <end position="573"/>
    </location>
</feature>
<dbReference type="CDD" id="cd00812">
    <property type="entry name" value="LeuRS_core"/>
    <property type="match status" value="1"/>
</dbReference>
<feature type="binding site" evidence="8">
    <location>
        <position position="572"/>
    </location>
    <ligand>
        <name>ATP</name>
        <dbReference type="ChEBI" id="CHEBI:30616"/>
    </ligand>
</feature>
<dbReference type="Pfam" id="PF00133">
    <property type="entry name" value="tRNA-synt_1"/>
    <property type="match status" value="1"/>
</dbReference>
<evidence type="ECO:0000256" key="1">
    <source>
        <dbReference type="ARBA" id="ARBA00005594"/>
    </source>
</evidence>
<dbReference type="Gene3D" id="3.40.50.620">
    <property type="entry name" value="HUPs"/>
    <property type="match status" value="2"/>
</dbReference>
<feature type="domain" description="Methionyl/Leucyl tRNA synthetase" evidence="12">
    <location>
        <begin position="39"/>
        <end position="170"/>
    </location>
</feature>
<dbReference type="Proteomes" id="UP000197003">
    <property type="component" value="Chromosome"/>
</dbReference>
<dbReference type="HAMAP" id="MF_00049_B">
    <property type="entry name" value="Leu_tRNA_synth_B"/>
    <property type="match status" value="1"/>
</dbReference>
<reference evidence="14 15" key="1">
    <citation type="submission" date="2017-04" db="EMBL/GenBank/DDBJ databases">
        <title>Whole genome sequence of Bdellovibrio bacteriovorus strain SSB218315.</title>
        <authorList>
            <person name="Oyedara O."/>
            <person name="Rodriguez-Perez M.A."/>
        </authorList>
    </citation>
    <scope>NUCLEOTIDE SEQUENCE [LARGE SCALE GENOMIC DNA]</scope>
    <source>
        <strain evidence="14 15">SSB218315</strain>
    </source>
</reference>
<gene>
    <name evidence="8" type="primary">leuS</name>
    <name evidence="14" type="ORF">B9G79_16535</name>
</gene>
<comment type="catalytic activity">
    <reaction evidence="7 8">
        <text>tRNA(Leu) + L-leucine + ATP = L-leucyl-tRNA(Leu) + AMP + diphosphate</text>
        <dbReference type="Rhea" id="RHEA:11688"/>
        <dbReference type="Rhea" id="RHEA-COMP:9613"/>
        <dbReference type="Rhea" id="RHEA-COMP:9622"/>
        <dbReference type="ChEBI" id="CHEBI:30616"/>
        <dbReference type="ChEBI" id="CHEBI:33019"/>
        <dbReference type="ChEBI" id="CHEBI:57427"/>
        <dbReference type="ChEBI" id="CHEBI:78442"/>
        <dbReference type="ChEBI" id="CHEBI:78494"/>
        <dbReference type="ChEBI" id="CHEBI:456215"/>
        <dbReference type="EC" id="6.1.1.4"/>
    </reaction>
</comment>
<dbReference type="AlphaFoldDB" id="A0A1Z3NC62"/>
<dbReference type="FunFam" id="3.40.50.620:FF:000077">
    <property type="entry name" value="Leucine--tRNA ligase"/>
    <property type="match status" value="1"/>
</dbReference>
<comment type="caution">
    <text evidence="8">Lacks conserved residue(s) required for the propagation of feature annotation.</text>
</comment>
<evidence type="ECO:0000313" key="15">
    <source>
        <dbReference type="Proteomes" id="UP000197003"/>
    </source>
</evidence>
<evidence type="ECO:0000256" key="6">
    <source>
        <dbReference type="ARBA" id="ARBA00023146"/>
    </source>
</evidence>
<dbReference type="Gene3D" id="1.10.730.10">
    <property type="entry name" value="Isoleucyl-tRNA Synthetase, Domain 1"/>
    <property type="match status" value="1"/>
</dbReference>
<dbReference type="Pfam" id="PF09334">
    <property type="entry name" value="tRNA-synt_1g"/>
    <property type="match status" value="1"/>
</dbReference>
<dbReference type="OrthoDB" id="5287134at2"/>
<accession>A0A1Z3NC62</accession>
<evidence type="ECO:0000256" key="3">
    <source>
        <dbReference type="ARBA" id="ARBA00022741"/>
    </source>
</evidence>
<comment type="subcellular location">
    <subcellularLocation>
        <location evidence="8">Cytoplasm</location>
    </subcellularLocation>
</comment>
<dbReference type="Gene3D" id="3.10.20.590">
    <property type="match status" value="1"/>
</dbReference>
<keyword evidence="6 8" id="KW-0030">Aminoacyl-tRNA synthetase</keyword>
<dbReference type="SUPFAM" id="SSF47323">
    <property type="entry name" value="Anticodon-binding domain of a subclass of class I aminoacyl-tRNA synthetases"/>
    <property type="match status" value="1"/>
</dbReference>
<dbReference type="NCBIfam" id="TIGR00396">
    <property type="entry name" value="leuS_bact"/>
    <property type="match status" value="1"/>
</dbReference>
<dbReference type="SUPFAM" id="SSF50677">
    <property type="entry name" value="ValRS/IleRS/LeuRS editing domain"/>
    <property type="match status" value="1"/>
</dbReference>
<dbReference type="GO" id="GO:0006429">
    <property type="term" value="P:leucyl-tRNA aminoacylation"/>
    <property type="evidence" value="ECO:0007669"/>
    <property type="project" value="UniProtKB-UniRule"/>
</dbReference>
<evidence type="ECO:0000256" key="4">
    <source>
        <dbReference type="ARBA" id="ARBA00022840"/>
    </source>
</evidence>
<dbReference type="InterPro" id="IPR002300">
    <property type="entry name" value="aa-tRNA-synth_Ia"/>
</dbReference>
<dbReference type="CDD" id="cd07958">
    <property type="entry name" value="Anticodon_Ia_Leu_BEm"/>
    <property type="match status" value="1"/>
</dbReference>
<dbReference type="SUPFAM" id="SSF52374">
    <property type="entry name" value="Nucleotidylyl transferase"/>
    <property type="match status" value="1"/>
</dbReference>
<dbReference type="GO" id="GO:0005524">
    <property type="term" value="F:ATP binding"/>
    <property type="evidence" value="ECO:0007669"/>
    <property type="project" value="UniProtKB-UniRule"/>
</dbReference>
<feature type="domain" description="Methionyl/Valyl/Leucyl/Isoleucyl-tRNA synthetase anticodon-binding" evidence="11">
    <location>
        <begin position="645"/>
        <end position="758"/>
    </location>
</feature>
<evidence type="ECO:0000259" key="10">
    <source>
        <dbReference type="Pfam" id="PF00133"/>
    </source>
</evidence>
<evidence type="ECO:0000256" key="9">
    <source>
        <dbReference type="RuleBase" id="RU363039"/>
    </source>
</evidence>
<dbReference type="FunFam" id="3.40.50.620:FF:000056">
    <property type="entry name" value="Leucine--tRNA ligase"/>
    <property type="match status" value="1"/>
</dbReference>
<dbReference type="GO" id="GO:0002161">
    <property type="term" value="F:aminoacyl-tRNA deacylase activity"/>
    <property type="evidence" value="ECO:0007669"/>
    <property type="project" value="InterPro"/>
</dbReference>
<protein>
    <recommendedName>
        <fullName evidence="8">Leucine--tRNA ligase</fullName>
        <ecNumber evidence="8">6.1.1.4</ecNumber>
    </recommendedName>
    <alternativeName>
        <fullName evidence="8">Leucyl-tRNA synthetase</fullName>
        <shortName evidence="8">LeuRS</shortName>
    </alternativeName>
</protein>
<dbReference type="InterPro" id="IPR025709">
    <property type="entry name" value="Leu_tRNA-synth_edit"/>
</dbReference>
<evidence type="ECO:0000256" key="8">
    <source>
        <dbReference type="HAMAP-Rule" id="MF_00049"/>
    </source>
</evidence>
<keyword evidence="4 8" id="KW-0067">ATP-binding</keyword>
<dbReference type="InterPro" id="IPR014729">
    <property type="entry name" value="Rossmann-like_a/b/a_fold"/>
</dbReference>
<dbReference type="Pfam" id="PF08264">
    <property type="entry name" value="Anticodon_1"/>
    <property type="match status" value="1"/>
</dbReference>
<dbReference type="EC" id="6.1.1.4" evidence="8"/>
<keyword evidence="5 8" id="KW-0648">Protein biosynthesis</keyword>
<dbReference type="InterPro" id="IPR009080">
    <property type="entry name" value="tRNAsynth_Ia_anticodon-bd"/>
</dbReference>